<evidence type="ECO:0000313" key="2">
    <source>
        <dbReference type="EMBL" id="KAF4689670.1"/>
    </source>
</evidence>
<comment type="caution">
    <text evidence="2">The sequence shown here is derived from an EMBL/GenBank/DDBJ whole genome shotgun (WGS) entry which is preliminary data.</text>
</comment>
<organism evidence="2 3">
    <name type="scientific">Perkinsus olseni</name>
    <name type="common">Perkinsus atlanticus</name>
    <dbReference type="NCBI Taxonomy" id="32597"/>
    <lineage>
        <taxon>Eukaryota</taxon>
        <taxon>Sar</taxon>
        <taxon>Alveolata</taxon>
        <taxon>Perkinsozoa</taxon>
        <taxon>Perkinsea</taxon>
        <taxon>Perkinsida</taxon>
        <taxon>Perkinsidae</taxon>
        <taxon>Perkinsus</taxon>
    </lineage>
</organism>
<proteinExistence type="predicted"/>
<gene>
    <name evidence="2" type="ORF">FOZ60_001269</name>
</gene>
<sequence>MNDIMEGVRARTVNYSTSNGIFGITWSLNTHDALQRIDHLTSHRFAHDALHKLDLVNRARAGYSVEVTFYHDFPIRRLQHSDDSGGAPAATRRLRVKLFMGYIMDALKGYDLLSGIARPTGPPAAAAAGTAEVDVPVHLQQQQASSSLPSYSAMFTEYRELSDDEDELLGCHDDDDDDDDVDDNNDIGKLHMTRRTNTTNKATLPDLKQHYCDDHGDGTNNNAHFNDVDNDTTTTDNETRQEEEDSSSSSSRNQQQQRSGGINDPREAQYRKIVCRSAKKMLSDELSLLYQTIYATAYNGASYESNLYPMIVHHELTKFRDPQEDVYHVYHHHDNDDDVGNFGHDATVIDNNNKDDKKSLILTHDDDEDDEDDVVIRAILTDPIDHTITAPNNAINDLPFDTQALLDHPCFDKIQHFLSRRFITVQEDPPPLDLAHHRRANAARGGGALHSIAEDDGISDEPLERMLYLLKLSIVEQERLSNSARDEKGCRKYGSVGIDLQTSLHQLSVYDPKTNPEGIVLFPTILPSHVDRLWQWFSHALPPLKQDLQYFHLIHIDSEGDYFQLHVEDVGCLIIYAGLTNNLITKFENELYKYGLSGRDDLASIDRLGKYVMRKWTISRNDVVFGGDMAACPFSHLAEKTRRGIPPNSSSLEWKKKWSLDGPRLYDTSSSDIGGWMQFVLSEPNDFVQCRGISLQEENRIMALPGTCGLKSVVMCALATERGLDSCINNNNSSCLCEQLYDKRWLNSRQCTYAHPNLWHKFPQSHATIMKNLTAWRNHWSILYYAISDLVKARALSLCQKELTIHTIKFGRRHHHQSAQ</sequence>
<feature type="region of interest" description="Disordered" evidence="1">
    <location>
        <begin position="167"/>
        <end position="188"/>
    </location>
</feature>
<protein>
    <submittedName>
        <fullName evidence="2">Uncharacterized protein</fullName>
    </submittedName>
</protein>
<feature type="compositionally biased region" description="Acidic residues" evidence="1">
    <location>
        <begin position="167"/>
        <end position="185"/>
    </location>
</feature>
<dbReference type="Proteomes" id="UP000541610">
    <property type="component" value="Unassembled WGS sequence"/>
</dbReference>
<name>A0A7J6P1L0_PEROL</name>
<feature type="region of interest" description="Disordered" evidence="1">
    <location>
        <begin position="218"/>
        <end position="268"/>
    </location>
</feature>
<reference evidence="2 3" key="1">
    <citation type="submission" date="2020-04" db="EMBL/GenBank/DDBJ databases">
        <title>Perkinsus olseni comparative genomics.</title>
        <authorList>
            <person name="Bogema D.R."/>
        </authorList>
    </citation>
    <scope>NUCLEOTIDE SEQUENCE [LARGE SCALE GENOMIC DNA]</scope>
    <source>
        <strain evidence="2">00978-12</strain>
    </source>
</reference>
<feature type="compositionally biased region" description="Low complexity" evidence="1">
    <location>
        <begin position="247"/>
        <end position="259"/>
    </location>
</feature>
<dbReference type="AlphaFoldDB" id="A0A7J6P1L0"/>
<accession>A0A7J6P1L0</accession>
<evidence type="ECO:0000313" key="3">
    <source>
        <dbReference type="Proteomes" id="UP000541610"/>
    </source>
</evidence>
<dbReference type="EMBL" id="JABANP010000118">
    <property type="protein sequence ID" value="KAF4689670.1"/>
    <property type="molecule type" value="Genomic_DNA"/>
</dbReference>
<evidence type="ECO:0000256" key="1">
    <source>
        <dbReference type="SAM" id="MobiDB-lite"/>
    </source>
</evidence>
<dbReference type="OrthoDB" id="10440727at2759"/>